<dbReference type="Gene3D" id="3.40.190.10">
    <property type="entry name" value="Periplasmic binding protein-like II"/>
    <property type="match status" value="1"/>
</dbReference>
<organism evidence="2 3">
    <name type="scientific">Cupriavidus numazuensis</name>
    <dbReference type="NCBI Taxonomy" id="221992"/>
    <lineage>
        <taxon>Bacteria</taxon>
        <taxon>Pseudomonadati</taxon>
        <taxon>Pseudomonadota</taxon>
        <taxon>Betaproteobacteria</taxon>
        <taxon>Burkholderiales</taxon>
        <taxon>Burkholderiaceae</taxon>
        <taxon>Cupriavidus</taxon>
    </lineage>
</organism>
<name>A0ABM8TMB5_9BURK</name>
<dbReference type="EMBL" id="CAJPVI010000031">
    <property type="protein sequence ID" value="CAG2154789.1"/>
    <property type="molecule type" value="Genomic_DNA"/>
</dbReference>
<dbReference type="Proteomes" id="UP000672657">
    <property type="component" value="Unassembled WGS sequence"/>
</dbReference>
<keyword evidence="3" id="KW-1185">Reference proteome</keyword>
<dbReference type="Pfam" id="PF03401">
    <property type="entry name" value="TctC"/>
    <property type="match status" value="1"/>
</dbReference>
<proteinExistence type="inferred from homology"/>
<dbReference type="Gene3D" id="3.40.190.150">
    <property type="entry name" value="Bordetella uptake gene, domain 1"/>
    <property type="match status" value="1"/>
</dbReference>
<evidence type="ECO:0000313" key="2">
    <source>
        <dbReference type="EMBL" id="CAG2154789.1"/>
    </source>
</evidence>
<dbReference type="SUPFAM" id="SSF53850">
    <property type="entry name" value="Periplasmic binding protein-like II"/>
    <property type="match status" value="1"/>
</dbReference>
<evidence type="ECO:0000313" key="3">
    <source>
        <dbReference type="Proteomes" id="UP000672657"/>
    </source>
</evidence>
<evidence type="ECO:0008006" key="4">
    <source>
        <dbReference type="Google" id="ProtNLM"/>
    </source>
</evidence>
<dbReference type="PANTHER" id="PTHR42928">
    <property type="entry name" value="TRICARBOXYLATE-BINDING PROTEIN"/>
    <property type="match status" value="1"/>
</dbReference>
<dbReference type="RefSeq" id="WP_211955678.1">
    <property type="nucleotide sequence ID" value="NZ_CAJPVI010000031.1"/>
</dbReference>
<comment type="caution">
    <text evidence="2">The sequence shown here is derived from an EMBL/GenBank/DDBJ whole genome shotgun (WGS) entry which is preliminary data.</text>
</comment>
<dbReference type="PIRSF" id="PIRSF017082">
    <property type="entry name" value="YflP"/>
    <property type="match status" value="1"/>
</dbReference>
<dbReference type="InterPro" id="IPR042100">
    <property type="entry name" value="Bug_dom1"/>
</dbReference>
<reference evidence="2 3" key="1">
    <citation type="submission" date="2021-03" db="EMBL/GenBank/DDBJ databases">
        <authorList>
            <person name="Peeters C."/>
        </authorList>
    </citation>
    <scope>NUCLEOTIDE SEQUENCE [LARGE SCALE GENOMIC DNA]</scope>
    <source>
        <strain evidence="2 3">LMG 26411</strain>
    </source>
</reference>
<gene>
    <name evidence="2" type="ORF">LMG26411_04723</name>
</gene>
<dbReference type="InterPro" id="IPR005064">
    <property type="entry name" value="BUG"/>
</dbReference>
<dbReference type="CDD" id="cd07012">
    <property type="entry name" value="PBP2_Bug_TTT"/>
    <property type="match status" value="1"/>
</dbReference>
<protein>
    <recommendedName>
        <fullName evidence="4">Extra-cytoplasmic solute receptor</fullName>
    </recommendedName>
</protein>
<sequence>MQSLLKKGVVVGAVALANLAYGQGTWPTKPITFVVPSAPGGSTDFIARQISDPLSKALGQAVIIENRPGGAGNIGAEVALRNGGDGYTFLVQYSGYHVGNPSLFPGKMRWNPERDYKGVAMLMRAPHVIVVGKAIPVSNLKELIAYGKKKPDGLSYASSGPGSIQHIAGEMFREKTKLPMTHVAYKGSAPAMTDVISGQVDVFITTPPTVMPHVQSGNVKVLAYTAPKRHPSLPNIPTSAEAGLPGYEVESWFALYAPAATPKPIIDKLSEEVRKVLESEQVRSTVNAQGAYAAYMNPAQLDAFTKKELAAWAEVIQTAKIKPE</sequence>
<comment type="similarity">
    <text evidence="1">Belongs to the UPF0065 (bug) family.</text>
</comment>
<dbReference type="PANTHER" id="PTHR42928:SF5">
    <property type="entry name" value="BLR1237 PROTEIN"/>
    <property type="match status" value="1"/>
</dbReference>
<accession>A0ABM8TMB5</accession>
<evidence type="ECO:0000256" key="1">
    <source>
        <dbReference type="ARBA" id="ARBA00006987"/>
    </source>
</evidence>